<organism evidence="1 2">
    <name type="scientific">Neophaeococcomyces mojaviensis</name>
    <dbReference type="NCBI Taxonomy" id="3383035"/>
    <lineage>
        <taxon>Eukaryota</taxon>
        <taxon>Fungi</taxon>
        <taxon>Dikarya</taxon>
        <taxon>Ascomycota</taxon>
        <taxon>Pezizomycotina</taxon>
        <taxon>Eurotiomycetes</taxon>
        <taxon>Chaetothyriomycetidae</taxon>
        <taxon>Chaetothyriales</taxon>
        <taxon>Chaetothyriales incertae sedis</taxon>
        <taxon>Neophaeococcomyces</taxon>
    </lineage>
</organism>
<proteinExistence type="predicted"/>
<dbReference type="EMBL" id="JAPDRQ010000021">
    <property type="protein sequence ID" value="KAJ9661625.1"/>
    <property type="molecule type" value="Genomic_DNA"/>
</dbReference>
<keyword evidence="2" id="KW-1185">Reference proteome</keyword>
<reference evidence="1" key="1">
    <citation type="submission" date="2022-10" db="EMBL/GenBank/DDBJ databases">
        <title>Culturing micro-colonial fungi from biological soil crusts in the Mojave desert and describing Neophaeococcomyces mojavensis, and introducing the new genera and species Taxawa tesnikishii.</title>
        <authorList>
            <person name="Kurbessoian T."/>
            <person name="Stajich J.E."/>
        </authorList>
    </citation>
    <scope>NUCLEOTIDE SEQUENCE</scope>
    <source>
        <strain evidence="1">JES_112</strain>
    </source>
</reference>
<accession>A0ACC3AGB4</accession>
<evidence type="ECO:0000313" key="1">
    <source>
        <dbReference type="EMBL" id="KAJ9661625.1"/>
    </source>
</evidence>
<sequence length="197" mass="21708">MSSALNQSVLPFAGDGVAITEENAHIYAPIYLKALVDMGYKTKTNSTTTTTAPLTHVTIPFADTATPLNTLPSDTSKYIIQTNGQLVIPASEAASFIAHYKPEDKLPVRVEGYAWYCDDCYTDQTTMNKGGKGKNVEGEFNHKRTMEKHFADRHKTKWEPMLPEPRREQVDSSSGSLQTEEPGAGESESFDEVEGQT</sequence>
<dbReference type="Proteomes" id="UP001172386">
    <property type="component" value="Unassembled WGS sequence"/>
</dbReference>
<protein>
    <submittedName>
        <fullName evidence="1">Uncharacterized protein</fullName>
    </submittedName>
</protein>
<comment type="caution">
    <text evidence="1">The sequence shown here is derived from an EMBL/GenBank/DDBJ whole genome shotgun (WGS) entry which is preliminary data.</text>
</comment>
<evidence type="ECO:0000313" key="2">
    <source>
        <dbReference type="Proteomes" id="UP001172386"/>
    </source>
</evidence>
<gene>
    <name evidence="1" type="ORF">H2198_001801</name>
</gene>
<name>A0ACC3AGB4_9EURO</name>